<accession>A0A0D1MKV7</accession>
<evidence type="ECO:0000313" key="2">
    <source>
        <dbReference type="EMBL" id="KIU28111.1"/>
    </source>
</evidence>
<dbReference type="PANTHER" id="PTHR36558:SF1">
    <property type="entry name" value="RESTRICTION ENDONUCLEASE DOMAIN-CONTAINING PROTEIN-RELATED"/>
    <property type="match status" value="1"/>
</dbReference>
<evidence type="ECO:0000313" key="3">
    <source>
        <dbReference type="Proteomes" id="UP000033203"/>
    </source>
</evidence>
<name>A0A0D1MKV7_9SPHN</name>
<dbReference type="Proteomes" id="UP000033203">
    <property type="component" value="Unassembled WGS sequence"/>
</dbReference>
<dbReference type="InterPro" id="IPR008538">
    <property type="entry name" value="Uma2"/>
</dbReference>
<dbReference type="PANTHER" id="PTHR36558">
    <property type="entry name" value="GLR1098 PROTEIN"/>
    <property type="match status" value="1"/>
</dbReference>
<sequence length="187" mass="21091">MRKDALYKPITVEEFLAIDFPSDRKYELVDGVIRSMTGGTPAHSRVSSNILAFLGTKLRGTGCRPYYSDMGVRVTDTDVRYPDVAVYCGNPTTREREEARVFTDPVVIFEVLSPSTTRNDEGEKLGQYRHLPSLDTIVFVDPEAETARVVQRLGPQSWRDDLFAQPHDVMLPALDVTIPHTEIFARD</sequence>
<dbReference type="InterPro" id="IPR011335">
    <property type="entry name" value="Restrct_endonuc-II-like"/>
</dbReference>
<dbReference type="InterPro" id="IPR012296">
    <property type="entry name" value="Nuclease_put_TT1808"/>
</dbReference>
<evidence type="ECO:0000259" key="1">
    <source>
        <dbReference type="Pfam" id="PF05685"/>
    </source>
</evidence>
<comment type="caution">
    <text evidence="2">The sequence shown here is derived from an EMBL/GenBank/DDBJ whole genome shotgun (WGS) entry which is preliminary data.</text>
</comment>
<dbReference type="CDD" id="cd06260">
    <property type="entry name" value="DUF820-like"/>
    <property type="match status" value="1"/>
</dbReference>
<feature type="domain" description="Putative restriction endonuclease" evidence="1">
    <location>
        <begin position="12"/>
        <end position="170"/>
    </location>
</feature>
<dbReference type="Pfam" id="PF05685">
    <property type="entry name" value="Uma2"/>
    <property type="match status" value="1"/>
</dbReference>
<dbReference type="AlphaFoldDB" id="A0A0D1MKV7"/>
<dbReference type="Gene3D" id="3.90.1570.10">
    <property type="entry name" value="tt1808, chain A"/>
    <property type="match status" value="1"/>
</dbReference>
<dbReference type="EMBL" id="JXTP01000035">
    <property type="protein sequence ID" value="KIU28111.1"/>
    <property type="molecule type" value="Genomic_DNA"/>
</dbReference>
<reference evidence="2 3" key="1">
    <citation type="submission" date="2015-01" db="EMBL/GenBank/DDBJ databases">
        <title>Genome of Sphingomonas taxi strain 30a.</title>
        <authorList>
            <person name="Eevers N."/>
            <person name="Van Hamme J."/>
            <person name="Bottos E."/>
            <person name="Weyens N."/>
            <person name="Vangronsveld J."/>
        </authorList>
    </citation>
    <scope>NUCLEOTIDE SEQUENCE [LARGE SCALE GENOMIC DNA]</scope>
    <source>
        <strain evidence="2 3">30a</strain>
    </source>
</reference>
<gene>
    <name evidence="2" type="ORF">SR41_08785</name>
</gene>
<protein>
    <recommendedName>
        <fullName evidence="1">Putative restriction endonuclease domain-containing protein</fullName>
    </recommendedName>
</protein>
<proteinExistence type="predicted"/>
<dbReference type="SUPFAM" id="SSF52980">
    <property type="entry name" value="Restriction endonuclease-like"/>
    <property type="match status" value="1"/>
</dbReference>
<organism evidence="2 3">
    <name type="scientific">Sphingomonas melonis</name>
    <dbReference type="NCBI Taxonomy" id="152682"/>
    <lineage>
        <taxon>Bacteria</taxon>
        <taxon>Pseudomonadati</taxon>
        <taxon>Pseudomonadota</taxon>
        <taxon>Alphaproteobacteria</taxon>
        <taxon>Sphingomonadales</taxon>
        <taxon>Sphingomonadaceae</taxon>
        <taxon>Sphingomonas</taxon>
    </lineage>
</organism>
<dbReference type="PATRIC" id="fig|1549858.7.peg.1616"/>